<dbReference type="SMART" id="SM00609">
    <property type="entry name" value="VIT"/>
    <property type="match status" value="1"/>
</dbReference>
<dbReference type="InterPro" id="IPR036465">
    <property type="entry name" value="vWFA_dom_sf"/>
</dbReference>
<dbReference type="InParanoid" id="A0A6J3CFW0"/>
<gene>
    <name evidence="6" type="primary">LOC113522488</name>
</gene>
<name>A0A6J3CFW0_GALME</name>
<dbReference type="SMART" id="SM00327">
    <property type="entry name" value="VWA"/>
    <property type="match status" value="1"/>
</dbReference>
<sequence>MKTRWIFVLVCLCTWMVAAKAAAVSTQTQDTMVVAKSENDHTEPSTTLSKEETSTAEPVPPVKLTEMEVTSNIALRYAHTAVVTRVRNPAKRAQETTFKILLPETAFISGFIMTLDGKSYKAYVKEKEEAKNIYNQAVASGAGAAHIAAKARDSNQFTVTVNVEPNTEAVFNLTYEELLVRRNGVYNHAINLHPGSLVPNLSVTVNIHESQKITVLRVPEVRTGNEIDATAEDTQNSKAVIHHDDRVATVTFKPDLEEQKRLIGIYMEKSKESQANMERNLIYNRVEEPEEQESKDGILGQFVVQYDVDRPKNGEIIVNNGYFVHFFAPADLPPLNKHVVFVLDTSGSMSDRKIVQLQEAMQTILSDLNKGDYFNIVEFDSSVTVHELKEADEEPKVPDYRYFRMSNTPKVKLVPPSLATPENIAKAKVIVNRLQAAGGTNIAQALDIAVQIVKKGLSNVTTDNIVENNPDIQSDTVSANETETTILPTEQPPTETKPDNEAINLEPIIIFLTDGDPTVGETNPTRIINRLTEKNYGANKATIFSLAFGQDADRKFLRKISLRNDGFMRHIYEAADAAQQLRDFYRQVSSPLLAHVKFVYPPDQVKNDMITKHSFRTYYEGSEVVVAGRVDDSAAEITSQVHAFCGNEGESGKIPYDVTLKAPVPQTKNYYLPLERLWAYLTVKQLLDEKDAQLDTEQSKDKEKSPEKKALNIALKYELVTPLTSLVVVKPNATKDAVNAESVDKVDSVQNGFPGAPLSALYSSSLPLAHYQGSVPIAQASFESFPQPGLRLNAPLTRDTGVVEKRVDTTTTAHVADQLQYDDVETAEYALEEQPVVAFSSKTAVDRMLIASLPGFDTPDDMARPRPTQYAYMQVAQVAHPTTPFIDPLQRYHLEAYPWALTLINITTDSLLVEVNGTTLNMKLSTDNTIPKSPGGDPVCNNAIDNTTGVCVYLLNCVAAQSITVEKYVHSACVVDTGYAGVCCPNVPDNVNKPV</sequence>
<dbReference type="Gene3D" id="3.40.50.410">
    <property type="entry name" value="von Willebrand factor, type A domain"/>
    <property type="match status" value="1"/>
</dbReference>
<dbReference type="Pfam" id="PF08487">
    <property type="entry name" value="VIT"/>
    <property type="match status" value="1"/>
</dbReference>
<dbReference type="GO" id="GO:0032991">
    <property type="term" value="C:protein-containing complex"/>
    <property type="evidence" value="ECO:0007669"/>
    <property type="project" value="UniProtKB-ARBA"/>
</dbReference>
<evidence type="ECO:0000313" key="6">
    <source>
        <dbReference type="RefSeq" id="XP_031770014.2"/>
    </source>
</evidence>
<keyword evidence="5" id="KW-1185">Reference proteome</keyword>
<evidence type="ECO:0000256" key="1">
    <source>
        <dbReference type="SAM" id="MobiDB-lite"/>
    </source>
</evidence>
<dbReference type="Pfam" id="PF13519">
    <property type="entry name" value="VWA_2"/>
    <property type="match status" value="1"/>
</dbReference>
<dbReference type="Pfam" id="PF00092">
    <property type="entry name" value="VWA"/>
    <property type="match status" value="1"/>
</dbReference>
<feature type="domain" description="VIT" evidence="4">
    <location>
        <begin position="48"/>
        <end position="177"/>
    </location>
</feature>
<feature type="domain" description="VWFA" evidence="3">
    <location>
        <begin position="338"/>
        <end position="588"/>
    </location>
</feature>
<dbReference type="InterPro" id="IPR050934">
    <property type="entry name" value="ITIH"/>
</dbReference>
<dbReference type="PANTHER" id="PTHR10338">
    <property type="entry name" value="INTER-ALPHA-TRYPSIN INHIBITOR HEAVY CHAIN FAMILY MEMBER"/>
    <property type="match status" value="1"/>
</dbReference>
<evidence type="ECO:0000259" key="3">
    <source>
        <dbReference type="PROSITE" id="PS50234"/>
    </source>
</evidence>
<reference evidence="6" key="1">
    <citation type="submission" date="2025-08" db="UniProtKB">
        <authorList>
            <consortium name="RefSeq"/>
        </authorList>
    </citation>
    <scope>IDENTIFICATION</scope>
    <source>
        <tissue evidence="6">Whole larvae</tissue>
    </source>
</reference>
<proteinExistence type="predicted"/>
<dbReference type="AlphaFoldDB" id="A0A6J3CFW0"/>
<evidence type="ECO:0000259" key="4">
    <source>
        <dbReference type="PROSITE" id="PS51468"/>
    </source>
</evidence>
<feature type="signal peptide" evidence="2">
    <location>
        <begin position="1"/>
        <end position="21"/>
    </location>
</feature>
<evidence type="ECO:0000313" key="5">
    <source>
        <dbReference type="Proteomes" id="UP001652740"/>
    </source>
</evidence>
<feature type="region of interest" description="Disordered" evidence="1">
    <location>
        <begin position="36"/>
        <end position="58"/>
    </location>
</feature>
<dbReference type="Proteomes" id="UP001652740">
    <property type="component" value="Unplaced"/>
</dbReference>
<protein>
    <submittedName>
        <fullName evidence="6">Inter-alpha-trypsin inhibitor heavy chain H4-like isoform X1</fullName>
    </submittedName>
</protein>
<dbReference type="SUPFAM" id="SSF53300">
    <property type="entry name" value="vWA-like"/>
    <property type="match status" value="1"/>
</dbReference>
<feature type="compositionally biased region" description="Basic and acidic residues" evidence="1">
    <location>
        <begin position="37"/>
        <end position="53"/>
    </location>
</feature>
<dbReference type="RefSeq" id="XP_031770014.2">
    <property type="nucleotide sequence ID" value="XM_031914154.2"/>
</dbReference>
<feature type="chain" id="PRO_5046647641" evidence="2">
    <location>
        <begin position="22"/>
        <end position="995"/>
    </location>
</feature>
<evidence type="ECO:0000256" key="2">
    <source>
        <dbReference type="SAM" id="SignalP"/>
    </source>
</evidence>
<dbReference type="GeneID" id="113522488"/>
<dbReference type="PROSITE" id="PS51468">
    <property type="entry name" value="VIT"/>
    <property type="match status" value="1"/>
</dbReference>
<dbReference type="PROSITE" id="PS50234">
    <property type="entry name" value="VWFA"/>
    <property type="match status" value="1"/>
</dbReference>
<dbReference type="PANTHER" id="PTHR10338:SF108">
    <property type="entry name" value="INTER-ALPHA-TRYPSIN INHIBITOR HEAVY CHAIN H4-LIKE PROTEIN"/>
    <property type="match status" value="1"/>
</dbReference>
<accession>A0A6J3CFW0</accession>
<organism evidence="5 6">
    <name type="scientific">Galleria mellonella</name>
    <name type="common">Greater wax moth</name>
    <dbReference type="NCBI Taxonomy" id="7137"/>
    <lineage>
        <taxon>Eukaryota</taxon>
        <taxon>Metazoa</taxon>
        <taxon>Ecdysozoa</taxon>
        <taxon>Arthropoda</taxon>
        <taxon>Hexapoda</taxon>
        <taxon>Insecta</taxon>
        <taxon>Pterygota</taxon>
        <taxon>Neoptera</taxon>
        <taxon>Endopterygota</taxon>
        <taxon>Lepidoptera</taxon>
        <taxon>Glossata</taxon>
        <taxon>Ditrysia</taxon>
        <taxon>Pyraloidea</taxon>
        <taxon>Pyralidae</taxon>
        <taxon>Galleriinae</taxon>
        <taxon>Galleria</taxon>
    </lineage>
</organism>
<keyword evidence="2" id="KW-0732">Signal</keyword>
<dbReference type="InterPro" id="IPR002035">
    <property type="entry name" value="VWF_A"/>
</dbReference>
<dbReference type="InterPro" id="IPR013694">
    <property type="entry name" value="VIT"/>
</dbReference>